<protein>
    <submittedName>
        <fullName evidence="2">Uncharacterized protein</fullName>
    </submittedName>
</protein>
<name>A0AAI9EFV9_9PEZI</name>
<sequence length="261" mass="29380">MSSSKKDQEMQRQASIKHFAEPSGALTRIPPDSEKREAIWTSLECTSIVAKQIKPESKNGLIYESTGAFSFRYTIKQSALFVNFTEAGTFLTQQPLPTNLHFTFTPPESTDKITIQAALEPATIADLIRTMFTLKDIAEDNIADGEGKMKWSDELLVLEKETDFGSDKRFAAPFITKPSFTRQTSVREKVSKQEIKVAQSINQEKLRGFRRDAKADVAGDKAADEKMAEEDEMAEKDEMYYDALEDGEGDEQKRARVCVLQ</sequence>
<dbReference type="Proteomes" id="UP001296104">
    <property type="component" value="Unassembled WGS sequence"/>
</dbReference>
<feature type="compositionally biased region" description="Basic and acidic residues" evidence="1">
    <location>
        <begin position="213"/>
        <end position="226"/>
    </location>
</feature>
<keyword evidence="3" id="KW-1185">Reference proteome</keyword>
<comment type="caution">
    <text evidence="2">The sequence shown here is derived from an EMBL/GenBank/DDBJ whole genome shotgun (WGS) entry which is preliminary data.</text>
</comment>
<feature type="region of interest" description="Disordered" evidence="1">
    <location>
        <begin position="213"/>
        <end position="261"/>
    </location>
</feature>
<accession>A0AAI9EFV9</accession>
<evidence type="ECO:0000256" key="1">
    <source>
        <dbReference type="SAM" id="MobiDB-lite"/>
    </source>
</evidence>
<organism evidence="2 3">
    <name type="scientific">Lecanosticta acicola</name>
    <dbReference type="NCBI Taxonomy" id="111012"/>
    <lineage>
        <taxon>Eukaryota</taxon>
        <taxon>Fungi</taxon>
        <taxon>Dikarya</taxon>
        <taxon>Ascomycota</taxon>
        <taxon>Pezizomycotina</taxon>
        <taxon>Dothideomycetes</taxon>
        <taxon>Dothideomycetidae</taxon>
        <taxon>Mycosphaerellales</taxon>
        <taxon>Mycosphaerellaceae</taxon>
        <taxon>Lecanosticta</taxon>
    </lineage>
</organism>
<feature type="compositionally biased region" description="Basic and acidic residues" evidence="1">
    <location>
        <begin position="1"/>
        <end position="10"/>
    </location>
</feature>
<gene>
    <name evidence="2" type="ORF">LECACI_7A010190</name>
</gene>
<proteinExistence type="predicted"/>
<dbReference type="AlphaFoldDB" id="A0AAI9EFV9"/>
<evidence type="ECO:0000313" key="2">
    <source>
        <dbReference type="EMBL" id="CAK4035032.1"/>
    </source>
</evidence>
<reference evidence="2" key="1">
    <citation type="submission" date="2023-11" db="EMBL/GenBank/DDBJ databases">
        <authorList>
            <person name="Alioto T."/>
            <person name="Alioto T."/>
            <person name="Gomez Garrido J."/>
        </authorList>
    </citation>
    <scope>NUCLEOTIDE SEQUENCE</scope>
</reference>
<dbReference type="EMBL" id="CAVMBE010000199">
    <property type="protein sequence ID" value="CAK4035032.1"/>
    <property type="molecule type" value="Genomic_DNA"/>
</dbReference>
<feature type="region of interest" description="Disordered" evidence="1">
    <location>
        <begin position="1"/>
        <end position="31"/>
    </location>
</feature>
<evidence type="ECO:0000313" key="3">
    <source>
        <dbReference type="Proteomes" id="UP001296104"/>
    </source>
</evidence>